<evidence type="ECO:0008006" key="3">
    <source>
        <dbReference type="Google" id="ProtNLM"/>
    </source>
</evidence>
<dbReference type="RefSeq" id="WP_302243643.1">
    <property type="nucleotide sequence ID" value="NZ_JAULJQ010000002.1"/>
</dbReference>
<sequence length="243" mass="26053">MKNFLFTILGGFLALIVFVLGSLFGEFVNVLKGSQSSQSSSSELVINEQISASIEATPDIYISYPSFYAKNISDDDKSMINAHFSGILTLVKENGLCTGGAYQTYNEMNKDGLNSLSLSSELACKFSANKLEQYNKLIADIENLIKSSVVKLHLTAINPAFSAEAEAKNQSELKSALSAAATNAAQNLSSDFNKTCVLNELNFNGASYYRTSLAEGGTAAKISAPELKSKSLKASADAKYICK</sequence>
<organism evidence="1 2">
    <name type="scientific">Campylobacter magnus</name>
    <dbReference type="NCBI Taxonomy" id="3026462"/>
    <lineage>
        <taxon>Bacteria</taxon>
        <taxon>Pseudomonadati</taxon>
        <taxon>Campylobacterota</taxon>
        <taxon>Epsilonproteobacteria</taxon>
        <taxon>Campylobacterales</taxon>
        <taxon>Campylobacteraceae</taxon>
        <taxon>Campylobacter</taxon>
    </lineage>
</organism>
<dbReference type="Proteomes" id="UP001171111">
    <property type="component" value="Unassembled WGS sequence"/>
</dbReference>
<gene>
    <name evidence="1" type="ORF">Q2362_02065</name>
</gene>
<proteinExistence type="predicted"/>
<name>A0ABT8T5G6_9BACT</name>
<comment type="caution">
    <text evidence="1">The sequence shown here is derived from an EMBL/GenBank/DDBJ whole genome shotgun (WGS) entry which is preliminary data.</text>
</comment>
<protein>
    <recommendedName>
        <fullName evidence="3">DUF541 domain-containing protein</fullName>
    </recommendedName>
</protein>
<keyword evidence="2" id="KW-1185">Reference proteome</keyword>
<evidence type="ECO:0000313" key="2">
    <source>
        <dbReference type="Proteomes" id="UP001171111"/>
    </source>
</evidence>
<accession>A0ABT8T5G6</accession>
<evidence type="ECO:0000313" key="1">
    <source>
        <dbReference type="EMBL" id="MDO2408884.1"/>
    </source>
</evidence>
<reference evidence="1 2" key="1">
    <citation type="submission" date="2023-06" db="EMBL/GenBank/DDBJ databases">
        <title>Campylobacter magnum sp. nov., isolated from cecal contents of domestic pigs (Sus scrofa domesticus).</title>
        <authorList>
            <person name="Papic B."/>
            <person name="Gruntar I."/>
        </authorList>
    </citation>
    <scope>NUCLEOTIDE SEQUENCE [LARGE SCALE GENOMIC DNA]</scope>
    <source>
        <strain evidence="2">34484-21</strain>
    </source>
</reference>
<dbReference type="EMBL" id="JAULJQ010000002">
    <property type="protein sequence ID" value="MDO2408884.1"/>
    <property type="molecule type" value="Genomic_DNA"/>
</dbReference>